<dbReference type="InterPro" id="IPR000847">
    <property type="entry name" value="LysR_HTH_N"/>
</dbReference>
<keyword evidence="2" id="KW-0805">Transcription regulation</keyword>
<dbReference type="EMBL" id="CAADIP010000034">
    <property type="protein sequence ID" value="VFR93254.1"/>
    <property type="molecule type" value="Genomic_DNA"/>
</dbReference>
<accession>A0A484SXB2</accession>
<dbReference type="AlphaFoldDB" id="A0A484SXB2"/>
<evidence type="ECO:0000313" key="8">
    <source>
        <dbReference type="EMBL" id="VFR56901.1"/>
    </source>
</evidence>
<keyword evidence="3" id="KW-0238">DNA-binding</keyword>
<dbReference type="EMBL" id="CAADID010000017">
    <property type="protein sequence ID" value="VFR67298.1"/>
    <property type="molecule type" value="Genomic_DNA"/>
</dbReference>
<evidence type="ECO:0000313" key="7">
    <source>
        <dbReference type="EMBL" id="VFR41708.1"/>
    </source>
</evidence>
<evidence type="ECO:0000256" key="4">
    <source>
        <dbReference type="ARBA" id="ARBA00023163"/>
    </source>
</evidence>
<feature type="region of interest" description="Disordered" evidence="5">
    <location>
        <begin position="292"/>
        <end position="331"/>
    </location>
</feature>
<protein>
    <submittedName>
        <fullName evidence="9">Transcriptional regulator, LysR family</fullName>
    </submittedName>
</protein>
<dbReference type="CDD" id="cd08476">
    <property type="entry name" value="PBP2_CrgA_like_7"/>
    <property type="match status" value="1"/>
</dbReference>
<dbReference type="GO" id="GO:0006351">
    <property type="term" value="P:DNA-templated transcription"/>
    <property type="evidence" value="ECO:0007669"/>
    <property type="project" value="TreeGrafter"/>
</dbReference>
<proteinExistence type="inferred from homology"/>
<evidence type="ECO:0000259" key="6">
    <source>
        <dbReference type="PROSITE" id="PS50931"/>
    </source>
</evidence>
<dbReference type="Gene3D" id="3.40.190.290">
    <property type="match status" value="1"/>
</dbReference>
<dbReference type="SUPFAM" id="SSF46785">
    <property type="entry name" value="Winged helix' DNA-binding domain"/>
    <property type="match status" value="1"/>
</dbReference>
<dbReference type="EMBL" id="CAADIG010000013">
    <property type="protein sequence ID" value="VFR41708.1"/>
    <property type="molecule type" value="Genomic_DNA"/>
</dbReference>
<evidence type="ECO:0000256" key="2">
    <source>
        <dbReference type="ARBA" id="ARBA00023015"/>
    </source>
</evidence>
<dbReference type="Pfam" id="PF03466">
    <property type="entry name" value="LysR_substrate"/>
    <property type="match status" value="1"/>
</dbReference>
<feature type="domain" description="HTH lysR-type" evidence="6">
    <location>
        <begin position="1"/>
        <end position="59"/>
    </location>
</feature>
<evidence type="ECO:0000313" key="11">
    <source>
        <dbReference type="EMBL" id="VFR93254.1"/>
    </source>
</evidence>
<dbReference type="EMBL" id="CAADII010000071">
    <property type="protein sequence ID" value="VFR56901.1"/>
    <property type="molecule type" value="Genomic_DNA"/>
</dbReference>
<dbReference type="PANTHER" id="PTHR30537:SF72">
    <property type="entry name" value="LYSR FAMILY TRANSCRIPTIONAL REGULATOR"/>
    <property type="match status" value="1"/>
</dbReference>
<dbReference type="PANTHER" id="PTHR30537">
    <property type="entry name" value="HTH-TYPE TRANSCRIPTIONAL REGULATOR"/>
    <property type="match status" value="1"/>
</dbReference>
<dbReference type="FunFam" id="1.10.10.10:FF:000001">
    <property type="entry name" value="LysR family transcriptional regulator"/>
    <property type="match status" value="1"/>
</dbReference>
<evidence type="ECO:0000313" key="10">
    <source>
        <dbReference type="EMBL" id="VFR68100.1"/>
    </source>
</evidence>
<comment type="similarity">
    <text evidence="1">Belongs to the LysR transcriptional regulatory family.</text>
</comment>
<dbReference type="Gene3D" id="1.10.10.10">
    <property type="entry name" value="Winged helix-like DNA-binding domain superfamily/Winged helix DNA-binding domain"/>
    <property type="match status" value="1"/>
</dbReference>
<dbReference type="InterPro" id="IPR058163">
    <property type="entry name" value="LysR-type_TF_proteobact-type"/>
</dbReference>
<reference evidence="9" key="1">
    <citation type="submission" date="2019-03" db="EMBL/GenBank/DDBJ databases">
        <authorList>
            <person name="Danneels B."/>
        </authorList>
    </citation>
    <scope>NUCLEOTIDE SEQUENCE</scope>
</reference>
<dbReference type="Pfam" id="PF00126">
    <property type="entry name" value="HTH_1"/>
    <property type="match status" value="1"/>
</dbReference>
<dbReference type="EMBL" id="CAADIZ010000042">
    <property type="protein sequence ID" value="VFS27098.1"/>
    <property type="molecule type" value="Genomic_DNA"/>
</dbReference>
<dbReference type="InterPro" id="IPR036388">
    <property type="entry name" value="WH-like_DNA-bd_sf"/>
</dbReference>
<evidence type="ECO:0000313" key="12">
    <source>
        <dbReference type="EMBL" id="VFS27098.1"/>
    </source>
</evidence>
<sequence length="331" mass="36183">MDSLSGIAVFVQVAETRSFTQAARVLGVSASAIGKSIARMEARLGVRLFHRSTRSIALTPEGALFRERCRRILCEAEAAEHELRHHTGTPSGKLRVSMPLICGLVMPILTDFLRAYPDIELELDLTDRLVDVIDEGFDVVVRGGALRDSRLMSRSLGSFGYVLVGSPEYFARHGTPATPEALAGHACLLHRYAETGKIARWPLRDADVPPMRETLISTTAESLLHTARAGLGIACLPEFLTRDALARGELVPVLDSYVDRPGSFHLLWPASRHASRKLRVFIDYMVEHLVAGGKANPPAPKPTRRAKTKDRPLGEQQAEGAAWAPIPSEAT</sequence>
<organism evidence="9">
    <name type="scientific">plant metagenome</name>
    <dbReference type="NCBI Taxonomy" id="1297885"/>
    <lineage>
        <taxon>unclassified sequences</taxon>
        <taxon>metagenomes</taxon>
        <taxon>organismal metagenomes</taxon>
    </lineage>
</organism>
<evidence type="ECO:0000256" key="5">
    <source>
        <dbReference type="SAM" id="MobiDB-lite"/>
    </source>
</evidence>
<dbReference type="EMBL" id="CAADIK010000020">
    <property type="protein sequence ID" value="VFR68100.1"/>
    <property type="molecule type" value="Genomic_DNA"/>
</dbReference>
<dbReference type="SUPFAM" id="SSF53850">
    <property type="entry name" value="Periplasmic binding protein-like II"/>
    <property type="match status" value="1"/>
</dbReference>
<evidence type="ECO:0000256" key="1">
    <source>
        <dbReference type="ARBA" id="ARBA00009437"/>
    </source>
</evidence>
<evidence type="ECO:0000313" key="9">
    <source>
        <dbReference type="EMBL" id="VFR67298.1"/>
    </source>
</evidence>
<dbReference type="GO" id="GO:0003700">
    <property type="term" value="F:DNA-binding transcription factor activity"/>
    <property type="evidence" value="ECO:0007669"/>
    <property type="project" value="InterPro"/>
</dbReference>
<dbReference type="InterPro" id="IPR036390">
    <property type="entry name" value="WH_DNA-bd_sf"/>
</dbReference>
<dbReference type="PROSITE" id="PS50931">
    <property type="entry name" value="HTH_LYSR"/>
    <property type="match status" value="1"/>
</dbReference>
<evidence type="ECO:0000256" key="3">
    <source>
        <dbReference type="ARBA" id="ARBA00023125"/>
    </source>
</evidence>
<dbReference type="GO" id="GO:0043565">
    <property type="term" value="F:sequence-specific DNA binding"/>
    <property type="evidence" value="ECO:0007669"/>
    <property type="project" value="TreeGrafter"/>
</dbReference>
<dbReference type="InterPro" id="IPR005119">
    <property type="entry name" value="LysR_subst-bd"/>
</dbReference>
<name>A0A484SXB2_9ZZZZ</name>
<gene>
    <name evidence="7" type="ORF">ANT2_3413</name>
    <name evidence="9" type="ORF">ANT3_3416</name>
    <name evidence="8" type="ORF">BRI6_3563</name>
    <name evidence="10" type="ORF">BRI9_3624</name>
    <name evidence="11" type="ORF">IVO3_3621</name>
    <name evidence="12" type="ORF">RAN7_3554</name>
</gene>
<keyword evidence="4" id="KW-0804">Transcription</keyword>